<feature type="region of interest" description="Disordered" evidence="1">
    <location>
        <begin position="86"/>
        <end position="127"/>
    </location>
</feature>
<accession>A0AAD7UQ32</accession>
<comment type="caution">
    <text evidence="3">The sequence shown here is derived from an EMBL/GenBank/DDBJ whole genome shotgun (WGS) entry which is preliminary data.</text>
</comment>
<feature type="compositionally biased region" description="Acidic residues" evidence="1">
    <location>
        <begin position="106"/>
        <end position="120"/>
    </location>
</feature>
<dbReference type="SMART" id="SM00225">
    <property type="entry name" value="BTB"/>
    <property type="match status" value="1"/>
</dbReference>
<evidence type="ECO:0000313" key="4">
    <source>
        <dbReference type="Proteomes" id="UP001230188"/>
    </source>
</evidence>
<dbReference type="PROSITE" id="PS50097">
    <property type="entry name" value="BTB"/>
    <property type="match status" value="1"/>
</dbReference>
<dbReference type="Pfam" id="PF00651">
    <property type="entry name" value="BTB"/>
    <property type="match status" value="1"/>
</dbReference>
<dbReference type="SUPFAM" id="SSF54695">
    <property type="entry name" value="POZ domain"/>
    <property type="match status" value="1"/>
</dbReference>
<dbReference type="EMBL" id="JAQMWT010000009">
    <property type="protein sequence ID" value="KAJ8614290.1"/>
    <property type="molecule type" value="Genomic_DNA"/>
</dbReference>
<feature type="domain" description="BTB" evidence="2">
    <location>
        <begin position="262"/>
        <end position="347"/>
    </location>
</feature>
<evidence type="ECO:0000313" key="3">
    <source>
        <dbReference type="EMBL" id="KAJ8614290.1"/>
    </source>
</evidence>
<proteinExistence type="predicted"/>
<keyword evidence="4" id="KW-1185">Reference proteome</keyword>
<dbReference type="Proteomes" id="UP001230188">
    <property type="component" value="Unassembled WGS sequence"/>
</dbReference>
<evidence type="ECO:0000259" key="2">
    <source>
        <dbReference type="PROSITE" id="PS50097"/>
    </source>
</evidence>
<name>A0AAD7UQ32_9STRA</name>
<gene>
    <name evidence="3" type="ORF">CTAYLR_001176</name>
</gene>
<dbReference type="InterPro" id="IPR011333">
    <property type="entry name" value="SKP1/BTB/POZ_sf"/>
</dbReference>
<protein>
    <recommendedName>
        <fullName evidence="2">BTB domain-containing protein</fullName>
    </recommendedName>
</protein>
<dbReference type="AlphaFoldDB" id="A0AAD7UQ32"/>
<organism evidence="3 4">
    <name type="scientific">Chrysophaeum taylorii</name>
    <dbReference type="NCBI Taxonomy" id="2483200"/>
    <lineage>
        <taxon>Eukaryota</taxon>
        <taxon>Sar</taxon>
        <taxon>Stramenopiles</taxon>
        <taxon>Ochrophyta</taxon>
        <taxon>Pelagophyceae</taxon>
        <taxon>Pelagomonadales</taxon>
        <taxon>Pelagomonadaceae</taxon>
        <taxon>Chrysophaeum</taxon>
    </lineage>
</organism>
<dbReference type="InterPro" id="IPR000210">
    <property type="entry name" value="BTB/POZ_dom"/>
</dbReference>
<feature type="compositionally biased region" description="Basic and acidic residues" evidence="1">
    <location>
        <begin position="92"/>
        <end position="105"/>
    </location>
</feature>
<reference evidence="3" key="1">
    <citation type="submission" date="2023-01" db="EMBL/GenBank/DDBJ databases">
        <title>Metagenome sequencing of chrysophaentin producing Chrysophaeum taylorii.</title>
        <authorList>
            <person name="Davison J."/>
            <person name="Bewley C."/>
        </authorList>
    </citation>
    <scope>NUCLEOTIDE SEQUENCE</scope>
    <source>
        <strain evidence="3">NIES-1699</strain>
    </source>
</reference>
<sequence length="509" mass="56070">MTTEIRKIAPKWVGDAEIGRMLAETKRNPDKVRTRVEAWWREDHKSRTSALESTATFVKWLEKRNSSSSWGSEAVRRPPEGYVPPEVLLLRKNKEPPAKKAKPPELEEEEEEEEKEEEDPGGASTTERLFLAAPRLETYVEGSLTPREINNGWRYGLWHRLARVDAGPVVSIATTKESTGTFVEVDGALEYYYVDRDTVRRSKRPSLEPSHVAVVAVVGDGAIRARMKWYDAAAPPPPPPAPSSNSRLVSSLKDLWDRGLLTDVEVLASRGEAVEAHAVVLGARSSMLSAALARKEKKKATPPCLPNGLRPVSTSTPRRSIDLSEYDVHTVRHLLAFLYAGRLPSKTQFDVLCDLLDCAARFHIPDLFSACEDNLSGRAKIENATRLYHLAAKAKAARITETLVDLAINLADAGPSGIQALHDRAPRDLLTTDRVLHKLADSATKDTLIPLTALADALESPHLKAACLRVSLADPRARHNPDFRKVAASTSLGIEMLRKLAANAAPKTT</sequence>
<dbReference type="PANTHER" id="PTHR24413">
    <property type="entry name" value="SPECKLE-TYPE POZ PROTEIN"/>
    <property type="match status" value="1"/>
</dbReference>
<dbReference type="Gene3D" id="3.30.710.10">
    <property type="entry name" value="Potassium Channel Kv1.1, Chain A"/>
    <property type="match status" value="1"/>
</dbReference>
<evidence type="ECO:0000256" key="1">
    <source>
        <dbReference type="SAM" id="MobiDB-lite"/>
    </source>
</evidence>